<dbReference type="CDD" id="cd01166">
    <property type="entry name" value="KdgK"/>
    <property type="match status" value="1"/>
</dbReference>
<sequence>METKKIVTFGEVMMRLSPPGYAKFSQATSLDIDYGGGEANVAIALAYMGMKACHVTRLPDNLVGKSATQYLRQHWIDTDHILYGDTRMGLYFLEKGAVHRSSEVVYEREDSAFSKIEPEMIHWEDILEGADWFHWTGITPAISRGAARACLRAIQVANFMGIMVSGNIHSRKSLWKYGLSKQDIIPDLVSGSNVVIASTYDMYNIFGIGKPEADFETSAKTLQETFPLIQKVVDKDREVLSASHNRIKGKMWNGSELLTTPFYDVTHVIDRVGTGDAYAAGLIYGLVNHKEDEVALKFGAAACALKHTVEGDANMVSNQEVTRLVEGNGLGEIKR</sequence>
<reference evidence="5 6" key="1">
    <citation type="submission" date="2019-02" db="EMBL/GenBank/DDBJ databases">
        <title>Hyunsoonleella sp., isolated from marine sediment.</title>
        <authorList>
            <person name="Liu B.-T."/>
        </authorList>
    </citation>
    <scope>NUCLEOTIDE SEQUENCE [LARGE SCALE GENOMIC DNA]</scope>
    <source>
        <strain evidence="5 6">T58</strain>
    </source>
</reference>
<name>A0A4Q9FFZ1_9FLAO</name>
<dbReference type="RefSeq" id="WP_130964233.1">
    <property type="nucleotide sequence ID" value="NZ_SIRT01000006.1"/>
</dbReference>
<dbReference type="AlphaFoldDB" id="A0A4Q9FFZ1"/>
<organism evidence="5 6">
    <name type="scientific">Hyunsoonleella flava</name>
    <dbReference type="NCBI Taxonomy" id="2527939"/>
    <lineage>
        <taxon>Bacteria</taxon>
        <taxon>Pseudomonadati</taxon>
        <taxon>Bacteroidota</taxon>
        <taxon>Flavobacteriia</taxon>
        <taxon>Flavobacteriales</taxon>
        <taxon>Flavobacteriaceae</taxon>
    </lineage>
</organism>
<dbReference type="SUPFAM" id="SSF53613">
    <property type="entry name" value="Ribokinase-like"/>
    <property type="match status" value="1"/>
</dbReference>
<dbReference type="InterPro" id="IPR029056">
    <property type="entry name" value="Ribokinase-like"/>
</dbReference>
<keyword evidence="6" id="KW-1185">Reference proteome</keyword>
<evidence type="ECO:0000256" key="1">
    <source>
        <dbReference type="ARBA" id="ARBA00010688"/>
    </source>
</evidence>
<dbReference type="PANTHER" id="PTHR43320">
    <property type="entry name" value="SUGAR KINASE"/>
    <property type="match status" value="1"/>
</dbReference>
<evidence type="ECO:0000313" key="5">
    <source>
        <dbReference type="EMBL" id="TBN03665.1"/>
    </source>
</evidence>
<feature type="domain" description="Carbohydrate kinase PfkB" evidence="4">
    <location>
        <begin position="4"/>
        <end position="315"/>
    </location>
</feature>
<dbReference type="OrthoDB" id="9813569at2"/>
<comment type="caution">
    <text evidence="5">The sequence shown here is derived from an EMBL/GenBank/DDBJ whole genome shotgun (WGS) entry which is preliminary data.</text>
</comment>
<evidence type="ECO:0000256" key="2">
    <source>
        <dbReference type="ARBA" id="ARBA00022679"/>
    </source>
</evidence>
<gene>
    <name evidence="5" type="ORF">EYD45_09110</name>
</gene>
<dbReference type="Proteomes" id="UP000291142">
    <property type="component" value="Unassembled WGS sequence"/>
</dbReference>
<evidence type="ECO:0000256" key="3">
    <source>
        <dbReference type="ARBA" id="ARBA00022777"/>
    </source>
</evidence>
<comment type="similarity">
    <text evidence="1">Belongs to the carbohydrate kinase PfkB family.</text>
</comment>
<dbReference type="PANTHER" id="PTHR43320:SF2">
    <property type="entry name" value="2-DEHYDRO-3-DEOXYGLUCONOKINASE_2-DEHYDRO-3-DEOXYGALACTONOKINASE"/>
    <property type="match status" value="1"/>
</dbReference>
<protein>
    <submittedName>
        <fullName evidence="5">Sugar kinase</fullName>
    </submittedName>
</protein>
<evidence type="ECO:0000313" key="6">
    <source>
        <dbReference type="Proteomes" id="UP000291142"/>
    </source>
</evidence>
<keyword evidence="2" id="KW-0808">Transferase</keyword>
<accession>A0A4Q9FFZ1</accession>
<dbReference type="EMBL" id="SIRT01000006">
    <property type="protein sequence ID" value="TBN03665.1"/>
    <property type="molecule type" value="Genomic_DNA"/>
</dbReference>
<proteinExistence type="inferred from homology"/>
<keyword evidence="3 5" id="KW-0418">Kinase</keyword>
<dbReference type="InterPro" id="IPR011611">
    <property type="entry name" value="PfkB_dom"/>
</dbReference>
<dbReference type="Pfam" id="PF00294">
    <property type="entry name" value="PfkB"/>
    <property type="match status" value="1"/>
</dbReference>
<dbReference type="GO" id="GO:0016301">
    <property type="term" value="F:kinase activity"/>
    <property type="evidence" value="ECO:0007669"/>
    <property type="project" value="UniProtKB-KW"/>
</dbReference>
<dbReference type="Gene3D" id="3.40.1190.20">
    <property type="match status" value="1"/>
</dbReference>
<dbReference type="InterPro" id="IPR052700">
    <property type="entry name" value="Carb_kinase_PfkB-like"/>
</dbReference>
<evidence type="ECO:0000259" key="4">
    <source>
        <dbReference type="Pfam" id="PF00294"/>
    </source>
</evidence>